<evidence type="ECO:0000256" key="1">
    <source>
        <dbReference type="ARBA" id="ARBA00022574"/>
    </source>
</evidence>
<evidence type="ECO:0000256" key="4">
    <source>
        <dbReference type="SAM" id="MobiDB-lite"/>
    </source>
</evidence>
<dbReference type="PANTHER" id="PTHR22838:SF0">
    <property type="entry name" value="WD REPEAT-CONTAINING PROTEIN 26"/>
    <property type="match status" value="1"/>
</dbReference>
<feature type="compositionally biased region" description="Low complexity" evidence="4">
    <location>
        <begin position="67"/>
        <end position="80"/>
    </location>
</feature>
<keyword evidence="2" id="KW-0677">Repeat</keyword>
<dbReference type="SUPFAM" id="SSF50978">
    <property type="entry name" value="WD40 repeat-like"/>
    <property type="match status" value="1"/>
</dbReference>
<dbReference type="STRING" id="2880.D8LIZ5"/>
<dbReference type="Gene3D" id="2.130.10.10">
    <property type="entry name" value="YVTN repeat-like/Quinoprotein amine dehydrogenase"/>
    <property type="match status" value="1"/>
</dbReference>
<sequence length="226" mass="22557">MKVYIWHRKRGELIGSLDGHAGTVNSVHWNPSRPGMLASVCDDQTVRIWEPPRTKPEQPPLPPSPPGDASASAAATGGDAAGCSTGYAGEGAMRGVGVRFGSGSGSGGGVEAPTPGSSNSSSEQRQRGGGGGRGGGASRVKVKTELGVTEGGREGGSGNRSGSKGKGKGGRRSSLGVKGVKVEGGRRWGYGLGHPAAAGQGWVGDGGGGEGDHDSGYSARIAALRW</sequence>
<evidence type="ECO:0000313" key="6">
    <source>
        <dbReference type="Proteomes" id="UP000002630"/>
    </source>
</evidence>
<feature type="region of interest" description="Disordered" evidence="4">
    <location>
        <begin position="99"/>
        <end position="180"/>
    </location>
</feature>
<dbReference type="AlphaFoldDB" id="D8LIZ5"/>
<accession>D8LIZ5</accession>
<dbReference type="SMART" id="SM00320">
    <property type="entry name" value="WD40"/>
    <property type="match status" value="1"/>
</dbReference>
<keyword evidence="1 3" id="KW-0853">WD repeat</keyword>
<organism evidence="5 6">
    <name type="scientific">Ectocarpus siliculosus</name>
    <name type="common">Brown alga</name>
    <name type="synonym">Conferva siliculosa</name>
    <dbReference type="NCBI Taxonomy" id="2880"/>
    <lineage>
        <taxon>Eukaryota</taxon>
        <taxon>Sar</taxon>
        <taxon>Stramenopiles</taxon>
        <taxon>Ochrophyta</taxon>
        <taxon>PX clade</taxon>
        <taxon>Phaeophyceae</taxon>
        <taxon>Ectocarpales</taxon>
        <taxon>Ectocarpaceae</taxon>
        <taxon>Ectocarpus</taxon>
    </lineage>
</organism>
<evidence type="ECO:0000256" key="2">
    <source>
        <dbReference type="ARBA" id="ARBA00022737"/>
    </source>
</evidence>
<protein>
    <submittedName>
        <fullName evidence="5">Uncharacterized protein</fullName>
    </submittedName>
</protein>
<dbReference type="eggNOG" id="KOG0293">
    <property type="taxonomic scope" value="Eukaryota"/>
</dbReference>
<dbReference type="InterPro" id="IPR051350">
    <property type="entry name" value="WD_repeat-ST_regulator"/>
</dbReference>
<evidence type="ECO:0000256" key="3">
    <source>
        <dbReference type="PROSITE-ProRule" id="PRU00221"/>
    </source>
</evidence>
<gene>
    <name evidence="5" type="ORF">Esi_0023_0144</name>
</gene>
<dbReference type="PANTHER" id="PTHR22838">
    <property type="entry name" value="WD REPEAT PROTEIN 26-RELATED"/>
    <property type="match status" value="1"/>
</dbReference>
<feature type="repeat" description="WD" evidence="3">
    <location>
        <begin position="17"/>
        <end position="50"/>
    </location>
</feature>
<reference evidence="5 6" key="1">
    <citation type="journal article" date="2010" name="Nature">
        <title>The Ectocarpus genome and the independent evolution of multicellularity in brown algae.</title>
        <authorList>
            <person name="Cock J.M."/>
            <person name="Sterck L."/>
            <person name="Rouze P."/>
            <person name="Scornet D."/>
            <person name="Allen A.E."/>
            <person name="Amoutzias G."/>
            <person name="Anthouard V."/>
            <person name="Artiguenave F."/>
            <person name="Aury J.M."/>
            <person name="Badger J.H."/>
            <person name="Beszteri B."/>
            <person name="Billiau K."/>
            <person name="Bonnet E."/>
            <person name="Bothwell J.H."/>
            <person name="Bowler C."/>
            <person name="Boyen C."/>
            <person name="Brownlee C."/>
            <person name="Carrano C.J."/>
            <person name="Charrier B."/>
            <person name="Cho G.Y."/>
            <person name="Coelho S.M."/>
            <person name="Collen J."/>
            <person name="Corre E."/>
            <person name="Da Silva C."/>
            <person name="Delage L."/>
            <person name="Delaroque N."/>
            <person name="Dittami S.M."/>
            <person name="Doulbeau S."/>
            <person name="Elias M."/>
            <person name="Farnham G."/>
            <person name="Gachon C.M."/>
            <person name="Gschloessl B."/>
            <person name="Heesch S."/>
            <person name="Jabbari K."/>
            <person name="Jubin C."/>
            <person name="Kawai H."/>
            <person name="Kimura K."/>
            <person name="Kloareg B."/>
            <person name="Kupper F.C."/>
            <person name="Lang D."/>
            <person name="Le Bail A."/>
            <person name="Leblanc C."/>
            <person name="Lerouge P."/>
            <person name="Lohr M."/>
            <person name="Lopez P.J."/>
            <person name="Martens C."/>
            <person name="Maumus F."/>
            <person name="Michel G."/>
            <person name="Miranda-Saavedra D."/>
            <person name="Morales J."/>
            <person name="Moreau H."/>
            <person name="Motomura T."/>
            <person name="Nagasato C."/>
            <person name="Napoli C.A."/>
            <person name="Nelson D.R."/>
            <person name="Nyvall-Collen P."/>
            <person name="Peters A.F."/>
            <person name="Pommier C."/>
            <person name="Potin P."/>
            <person name="Poulain J."/>
            <person name="Quesneville H."/>
            <person name="Read B."/>
            <person name="Rensing S.A."/>
            <person name="Ritter A."/>
            <person name="Rousvoal S."/>
            <person name="Samanta M."/>
            <person name="Samson G."/>
            <person name="Schroeder D.C."/>
            <person name="Segurens B."/>
            <person name="Strittmatter M."/>
            <person name="Tonon T."/>
            <person name="Tregear J.W."/>
            <person name="Valentin K."/>
            <person name="von Dassow P."/>
            <person name="Yamagishi T."/>
            <person name="Van de Peer Y."/>
            <person name="Wincker P."/>
        </authorList>
    </citation>
    <scope>NUCLEOTIDE SEQUENCE [LARGE SCALE GENOMIC DNA]</scope>
    <source>
        <strain evidence="6">Ec32 / CCAP1310/4</strain>
    </source>
</reference>
<dbReference type="InParanoid" id="D8LIZ5"/>
<feature type="compositionally biased region" description="Pro residues" evidence="4">
    <location>
        <begin position="57"/>
        <end position="66"/>
    </location>
</feature>
<name>D8LIZ5_ECTSI</name>
<feature type="compositionally biased region" description="Gly residues" evidence="4">
    <location>
        <begin position="127"/>
        <end position="137"/>
    </location>
</feature>
<feature type="region of interest" description="Disordered" evidence="4">
    <location>
        <begin position="50"/>
        <end position="80"/>
    </location>
</feature>
<proteinExistence type="predicted"/>
<feature type="compositionally biased region" description="Gly residues" evidence="4">
    <location>
        <begin position="99"/>
        <end position="110"/>
    </location>
</feature>
<dbReference type="InterPro" id="IPR001680">
    <property type="entry name" value="WD40_rpt"/>
</dbReference>
<keyword evidence="6" id="KW-1185">Reference proteome</keyword>
<dbReference type="Proteomes" id="UP000002630">
    <property type="component" value="Linkage Group LG08"/>
</dbReference>
<evidence type="ECO:0000313" key="5">
    <source>
        <dbReference type="EMBL" id="CBN76879.1"/>
    </source>
</evidence>
<dbReference type="InterPro" id="IPR036322">
    <property type="entry name" value="WD40_repeat_dom_sf"/>
</dbReference>
<dbReference type="EMBL" id="FN649733">
    <property type="protein sequence ID" value="CBN76879.1"/>
    <property type="molecule type" value="Genomic_DNA"/>
</dbReference>
<dbReference type="PROSITE" id="PS50082">
    <property type="entry name" value="WD_REPEATS_2"/>
    <property type="match status" value="1"/>
</dbReference>
<dbReference type="InterPro" id="IPR015943">
    <property type="entry name" value="WD40/YVTN_repeat-like_dom_sf"/>
</dbReference>
<dbReference type="OrthoDB" id="972532at2759"/>
<dbReference type="PROSITE" id="PS50294">
    <property type="entry name" value="WD_REPEATS_REGION"/>
    <property type="match status" value="1"/>
</dbReference>
<dbReference type="Pfam" id="PF00400">
    <property type="entry name" value="WD40"/>
    <property type="match status" value="1"/>
</dbReference>
<dbReference type="EMBL" id="FN648409">
    <property type="protein sequence ID" value="CBN76879.1"/>
    <property type="molecule type" value="Genomic_DNA"/>
</dbReference>